<accession>A0A0D0AWD9</accession>
<organism evidence="1 2">
    <name type="scientific">Collybiopsis luxurians FD-317 M1</name>
    <dbReference type="NCBI Taxonomy" id="944289"/>
    <lineage>
        <taxon>Eukaryota</taxon>
        <taxon>Fungi</taxon>
        <taxon>Dikarya</taxon>
        <taxon>Basidiomycota</taxon>
        <taxon>Agaricomycotina</taxon>
        <taxon>Agaricomycetes</taxon>
        <taxon>Agaricomycetidae</taxon>
        <taxon>Agaricales</taxon>
        <taxon>Marasmiineae</taxon>
        <taxon>Omphalotaceae</taxon>
        <taxon>Collybiopsis</taxon>
        <taxon>Collybiopsis luxurians</taxon>
    </lineage>
</organism>
<feature type="non-terminal residue" evidence="1">
    <location>
        <position position="1"/>
    </location>
</feature>
<evidence type="ECO:0000313" key="1">
    <source>
        <dbReference type="EMBL" id="KIK54890.1"/>
    </source>
</evidence>
<evidence type="ECO:0000313" key="2">
    <source>
        <dbReference type="Proteomes" id="UP000053593"/>
    </source>
</evidence>
<proteinExistence type="predicted"/>
<dbReference type="EMBL" id="KN834811">
    <property type="protein sequence ID" value="KIK54890.1"/>
    <property type="molecule type" value="Genomic_DNA"/>
</dbReference>
<dbReference type="OrthoDB" id="2752996at2759"/>
<reference evidence="1 2" key="1">
    <citation type="submission" date="2014-04" db="EMBL/GenBank/DDBJ databases">
        <title>Evolutionary Origins and Diversification of the Mycorrhizal Mutualists.</title>
        <authorList>
            <consortium name="DOE Joint Genome Institute"/>
            <consortium name="Mycorrhizal Genomics Consortium"/>
            <person name="Kohler A."/>
            <person name="Kuo A."/>
            <person name="Nagy L.G."/>
            <person name="Floudas D."/>
            <person name="Copeland A."/>
            <person name="Barry K.W."/>
            <person name="Cichocki N."/>
            <person name="Veneault-Fourrey C."/>
            <person name="LaButti K."/>
            <person name="Lindquist E.A."/>
            <person name="Lipzen A."/>
            <person name="Lundell T."/>
            <person name="Morin E."/>
            <person name="Murat C."/>
            <person name="Riley R."/>
            <person name="Ohm R."/>
            <person name="Sun H."/>
            <person name="Tunlid A."/>
            <person name="Henrissat B."/>
            <person name="Grigoriev I.V."/>
            <person name="Hibbett D.S."/>
            <person name="Martin F."/>
        </authorList>
    </citation>
    <scope>NUCLEOTIDE SEQUENCE [LARGE SCALE GENOMIC DNA]</scope>
    <source>
        <strain evidence="1 2">FD-317 M1</strain>
    </source>
</reference>
<name>A0A0D0AWD9_9AGAR</name>
<gene>
    <name evidence="1" type="ORF">GYMLUDRAFT_176458</name>
</gene>
<keyword evidence="2" id="KW-1185">Reference proteome</keyword>
<protein>
    <submittedName>
        <fullName evidence="1">Uncharacterized protein</fullName>
    </submittedName>
</protein>
<dbReference type="HOGENOM" id="CLU_2256420_0_0_1"/>
<sequence>QDHIDIDIPNHLRLTGAKLSSITQAKAYKAIRNLKMKKITYQNKLNRRATLYSLQKAKRSALTLSGKEPTDSRFWKSIRHKDFTRQVHYFLWMAAHNAYKTGNY</sequence>
<dbReference type="AlphaFoldDB" id="A0A0D0AWD9"/>
<dbReference type="Proteomes" id="UP000053593">
    <property type="component" value="Unassembled WGS sequence"/>
</dbReference>